<evidence type="ECO:0000256" key="1">
    <source>
        <dbReference type="ARBA" id="ARBA00008725"/>
    </source>
</evidence>
<keyword evidence="2" id="KW-0732">Signal</keyword>
<dbReference type="Proteomes" id="UP001501444">
    <property type="component" value="Unassembled WGS sequence"/>
</dbReference>
<proteinExistence type="inferred from homology"/>
<dbReference type="RefSeq" id="WP_344614652.1">
    <property type="nucleotide sequence ID" value="NZ_BAAARV010000034.1"/>
</dbReference>
<feature type="signal peptide" evidence="2">
    <location>
        <begin position="1"/>
        <end position="20"/>
    </location>
</feature>
<organism evidence="4 5">
    <name type="scientific">Dactylosporangium salmoneum</name>
    <dbReference type="NCBI Taxonomy" id="53361"/>
    <lineage>
        <taxon>Bacteria</taxon>
        <taxon>Bacillati</taxon>
        <taxon>Actinomycetota</taxon>
        <taxon>Actinomycetes</taxon>
        <taxon>Micromonosporales</taxon>
        <taxon>Micromonosporaceae</taxon>
        <taxon>Dactylosporangium</taxon>
    </lineage>
</organism>
<reference evidence="5" key="1">
    <citation type="journal article" date="2019" name="Int. J. Syst. Evol. Microbiol.">
        <title>The Global Catalogue of Microorganisms (GCM) 10K type strain sequencing project: providing services to taxonomists for standard genome sequencing and annotation.</title>
        <authorList>
            <consortium name="The Broad Institute Genomics Platform"/>
            <consortium name="The Broad Institute Genome Sequencing Center for Infectious Disease"/>
            <person name="Wu L."/>
            <person name="Ma J."/>
        </authorList>
    </citation>
    <scope>NUCLEOTIDE SEQUENCE [LARGE SCALE GENOMIC DNA]</scope>
    <source>
        <strain evidence="5">JCM 3272</strain>
    </source>
</reference>
<dbReference type="PANTHER" id="PTHR42996">
    <property type="entry name" value="PHOSPHATE-BINDING PROTEIN PSTS"/>
    <property type="match status" value="1"/>
</dbReference>
<keyword evidence="5" id="KW-1185">Reference proteome</keyword>
<dbReference type="PANTHER" id="PTHR42996:SF1">
    <property type="entry name" value="PHOSPHATE-BINDING PROTEIN PSTS"/>
    <property type="match status" value="1"/>
</dbReference>
<dbReference type="InterPro" id="IPR050962">
    <property type="entry name" value="Phosphate-bind_PstS"/>
</dbReference>
<protein>
    <submittedName>
        <fullName evidence="4">Phosphate ABC transporter substrate-binding protein PstS</fullName>
    </submittedName>
</protein>
<comment type="similarity">
    <text evidence="1">Belongs to the PstS family.</text>
</comment>
<feature type="domain" description="PBP" evidence="3">
    <location>
        <begin position="27"/>
        <end position="315"/>
    </location>
</feature>
<dbReference type="Gene3D" id="3.40.190.10">
    <property type="entry name" value="Periplasmic binding protein-like II"/>
    <property type="match status" value="2"/>
</dbReference>
<feature type="chain" id="PRO_5045942124" evidence="2">
    <location>
        <begin position="21"/>
        <end position="572"/>
    </location>
</feature>
<dbReference type="InterPro" id="IPR024370">
    <property type="entry name" value="PBP_domain"/>
</dbReference>
<name>A0ABP5TKC3_9ACTN</name>
<comment type="caution">
    <text evidence="4">The sequence shown here is derived from an EMBL/GenBank/DDBJ whole genome shotgun (WGS) entry which is preliminary data.</text>
</comment>
<dbReference type="Pfam" id="PF12849">
    <property type="entry name" value="PBP_like_2"/>
    <property type="match status" value="1"/>
</dbReference>
<evidence type="ECO:0000313" key="5">
    <source>
        <dbReference type="Proteomes" id="UP001501444"/>
    </source>
</evidence>
<evidence type="ECO:0000259" key="3">
    <source>
        <dbReference type="Pfam" id="PF12849"/>
    </source>
</evidence>
<dbReference type="SUPFAM" id="SSF53850">
    <property type="entry name" value="Periplasmic binding protein-like II"/>
    <property type="match status" value="1"/>
</dbReference>
<evidence type="ECO:0000313" key="4">
    <source>
        <dbReference type="EMBL" id="GAA2355030.1"/>
    </source>
</evidence>
<accession>A0ABP5TKC3</accession>
<sequence>MRRSASATALSLLLTSVVTAAGGPAWGAAHARIEGTGSSMAANAMSQFVADVQQKGLQVVYTATGSAAGRKDFANQVNDFAISDLPFRGYDPRTGEDDSSRGRPFAYLPLVGSATTFPFHVVVDGALVRDLKLSGDTLARIFTNQITEWSDPRITADNGGRELPALPITPVLHAEGSGAGWQFTSYLADRFPALWGPFAGANAPTEYFPLRGNAISANGSDGVMHQIASVNGAIGYDEYSYALAVGYPVASVGNASGAFVAPTPQATSVSLTYAKVNNNPASPDYLTADLSRLYTATDPRVYPLASYVYTILPTGSGADERRLTTAKRQTLVDFFHYALCAGQTTIEHIGYAPLPPNLVAAGFDQLRRLHDADPAVDVSALASCDATGSGTGGGVPLDASDETAPYEGAVALQVAGGTAVHLRQLDPGTPAGHPVQGTDPTGHRHAWVFTGSLSGISVGDSRPGQPGWTLSGQSTDFVNGATTVSAAHFGWTPALVAAGSDAEGLPVAGPAIAPRMQVPDSLGLAGVSMLAGAPGGSGLGTQHVRADMVLWIPDTSPTGTYTGTLTLTLISG</sequence>
<evidence type="ECO:0000256" key="2">
    <source>
        <dbReference type="SAM" id="SignalP"/>
    </source>
</evidence>
<gene>
    <name evidence="4" type="primary">pstS_2</name>
    <name evidence="4" type="ORF">GCM10010170_047300</name>
</gene>
<dbReference type="EMBL" id="BAAARV010000034">
    <property type="protein sequence ID" value="GAA2355030.1"/>
    <property type="molecule type" value="Genomic_DNA"/>
</dbReference>